<keyword evidence="2" id="KW-0677">Repeat</keyword>
<keyword evidence="4" id="KW-0472">Membrane</keyword>
<dbReference type="PROSITE" id="PS50294">
    <property type="entry name" value="WD_REPEATS_REGION"/>
    <property type="match status" value="1"/>
</dbReference>
<dbReference type="PROSITE" id="PS50082">
    <property type="entry name" value="WD_REPEATS_2"/>
    <property type="match status" value="1"/>
</dbReference>
<evidence type="ECO:0000256" key="4">
    <source>
        <dbReference type="SAM" id="Phobius"/>
    </source>
</evidence>
<evidence type="ECO:0000256" key="2">
    <source>
        <dbReference type="ARBA" id="ARBA00022737"/>
    </source>
</evidence>
<organism evidence="5 6">
    <name type="scientific">Polarella glacialis</name>
    <name type="common">Dinoflagellate</name>
    <dbReference type="NCBI Taxonomy" id="89957"/>
    <lineage>
        <taxon>Eukaryota</taxon>
        <taxon>Sar</taxon>
        <taxon>Alveolata</taxon>
        <taxon>Dinophyceae</taxon>
        <taxon>Suessiales</taxon>
        <taxon>Suessiaceae</taxon>
        <taxon>Polarella</taxon>
    </lineage>
</organism>
<feature type="repeat" description="WD" evidence="3">
    <location>
        <begin position="334"/>
        <end position="365"/>
    </location>
</feature>
<dbReference type="InterPro" id="IPR019775">
    <property type="entry name" value="WD40_repeat_CS"/>
</dbReference>
<keyword evidence="1 3" id="KW-0853">WD repeat</keyword>
<dbReference type="InterPro" id="IPR050505">
    <property type="entry name" value="WDR55/POC1"/>
</dbReference>
<feature type="transmembrane region" description="Helical" evidence="4">
    <location>
        <begin position="103"/>
        <end position="123"/>
    </location>
</feature>
<dbReference type="InterPro" id="IPR001680">
    <property type="entry name" value="WD40_rpt"/>
</dbReference>
<protein>
    <submittedName>
        <fullName evidence="5">Uncharacterized protein</fullName>
    </submittedName>
</protein>
<keyword evidence="4" id="KW-1133">Transmembrane helix</keyword>
<dbReference type="SMART" id="SM00320">
    <property type="entry name" value="WD40"/>
    <property type="match status" value="2"/>
</dbReference>
<dbReference type="Gene3D" id="2.130.10.10">
    <property type="entry name" value="YVTN repeat-like/Quinoprotein amine dehydrogenase"/>
    <property type="match status" value="1"/>
</dbReference>
<sequence length="564" mass="60869">MRATVCNVAMTGGAEAATMLEVVGDNKEVAGTLEEPVGDSAAAEKVSTIIDCIKAAAGPATQEVAVLRLQRLVIHVLRLNDRYRLNNRELVERLLVERALHRGLRLILVFMFLFGLLIAGNLLETSAGSLSVHDGYTEILNLHATSEVTTLPMLKTFLQDLSTASKKLQPTSRFYFDNQATQKILSGMQSFDKPMQLQVDGMSARVDTASFSISAWVTTPKRPGGYVLRKPLADVGDAAALSCWGWYFGRTPRFDFGAHDFGEFLSSGQESAVATSWPWLDGMHLQTLVVSGRSLSFYQDDGLVETIRLSRPITDCSREMLEMGEDRMQLGEVVAFHPTRDLLLSASADRTLRLWDLRAGRLRSTIVGHNRPVLACSWDATGERFASCDGELVHFWASEPSASGAAGDSAPRRAVVVSPTKVSPAPAAKFLPPARGKPVPEAARSREEPAVVEPGTHLGNLLEVAWGPASSEMPLPSAPPAAAAANEALPEVMARFMEQLVSKMDVLTLSLQGLESRLARSEAATAEVMELVQTQRAAAMPVSAVGVTQPAAAETTLMPEGFTD</sequence>
<evidence type="ECO:0000313" key="5">
    <source>
        <dbReference type="EMBL" id="CAE8713447.1"/>
    </source>
</evidence>
<comment type="caution">
    <text evidence="5">The sequence shown here is derived from an EMBL/GenBank/DDBJ whole genome shotgun (WGS) entry which is preliminary data.</text>
</comment>
<dbReference type="SUPFAM" id="SSF50978">
    <property type="entry name" value="WD40 repeat-like"/>
    <property type="match status" value="1"/>
</dbReference>
<dbReference type="Proteomes" id="UP000626109">
    <property type="component" value="Unassembled WGS sequence"/>
</dbReference>
<proteinExistence type="predicted"/>
<dbReference type="PANTHER" id="PTHR44019">
    <property type="entry name" value="WD REPEAT-CONTAINING PROTEIN 55"/>
    <property type="match status" value="1"/>
</dbReference>
<evidence type="ECO:0000313" key="6">
    <source>
        <dbReference type="Proteomes" id="UP000626109"/>
    </source>
</evidence>
<keyword evidence="4" id="KW-0812">Transmembrane</keyword>
<reference evidence="5" key="1">
    <citation type="submission" date="2021-02" db="EMBL/GenBank/DDBJ databases">
        <authorList>
            <person name="Dougan E. K."/>
            <person name="Rhodes N."/>
            <person name="Thang M."/>
            <person name="Chan C."/>
        </authorList>
    </citation>
    <scope>NUCLEOTIDE SEQUENCE</scope>
</reference>
<dbReference type="InterPro" id="IPR015943">
    <property type="entry name" value="WD40/YVTN_repeat-like_dom_sf"/>
</dbReference>
<dbReference type="PANTHER" id="PTHR44019:SF8">
    <property type="entry name" value="POC1 CENTRIOLAR PROTEIN HOMOLOG"/>
    <property type="match status" value="1"/>
</dbReference>
<gene>
    <name evidence="5" type="ORF">PGLA2088_LOCUS37534</name>
</gene>
<dbReference type="AlphaFoldDB" id="A0A813KYF9"/>
<accession>A0A813KYF9</accession>
<dbReference type="EMBL" id="CAJNNW010032493">
    <property type="protein sequence ID" value="CAE8713447.1"/>
    <property type="molecule type" value="Genomic_DNA"/>
</dbReference>
<evidence type="ECO:0000256" key="3">
    <source>
        <dbReference type="PROSITE-ProRule" id="PRU00221"/>
    </source>
</evidence>
<dbReference type="InterPro" id="IPR036322">
    <property type="entry name" value="WD40_repeat_dom_sf"/>
</dbReference>
<name>A0A813KYF9_POLGL</name>
<dbReference type="Pfam" id="PF00400">
    <property type="entry name" value="WD40"/>
    <property type="match status" value="2"/>
</dbReference>
<dbReference type="PROSITE" id="PS00678">
    <property type="entry name" value="WD_REPEATS_1"/>
    <property type="match status" value="1"/>
</dbReference>
<evidence type="ECO:0000256" key="1">
    <source>
        <dbReference type="ARBA" id="ARBA00022574"/>
    </source>
</evidence>